<feature type="compositionally biased region" description="Basic and acidic residues" evidence="1">
    <location>
        <begin position="81"/>
        <end position="104"/>
    </location>
</feature>
<dbReference type="InParanoid" id="A0A316W3Z0"/>
<dbReference type="GeneID" id="37032114"/>
<proteinExistence type="predicted"/>
<evidence type="ECO:0000313" key="2">
    <source>
        <dbReference type="EMBL" id="PWN44626.1"/>
    </source>
</evidence>
<name>A0A316W3Z0_9BASI</name>
<evidence type="ECO:0000313" key="3">
    <source>
        <dbReference type="Proteomes" id="UP000245783"/>
    </source>
</evidence>
<sequence>MDPADLAPQSPPRERDSPGVAPSMFGATEGAEEPVRLDETAGVEEAAPSAEDRLQAAGIVGSAKAAGTGEGGNVVDDSEAREDGEYARELEGGGEEYESHREGDSVPGGVLSK</sequence>
<evidence type="ECO:0000256" key="1">
    <source>
        <dbReference type="SAM" id="MobiDB-lite"/>
    </source>
</evidence>
<dbReference type="Proteomes" id="UP000245783">
    <property type="component" value="Unassembled WGS sequence"/>
</dbReference>
<accession>A0A316W3Z0</accession>
<reference evidence="2 3" key="1">
    <citation type="journal article" date="2018" name="Mol. Biol. Evol.">
        <title>Broad Genomic Sampling Reveals a Smut Pathogenic Ancestry of the Fungal Clade Ustilaginomycotina.</title>
        <authorList>
            <person name="Kijpornyongpan T."/>
            <person name="Mondo S.J."/>
            <person name="Barry K."/>
            <person name="Sandor L."/>
            <person name="Lee J."/>
            <person name="Lipzen A."/>
            <person name="Pangilinan J."/>
            <person name="LaButti K."/>
            <person name="Hainaut M."/>
            <person name="Henrissat B."/>
            <person name="Grigoriev I.V."/>
            <person name="Spatafora J.W."/>
            <person name="Aime M.C."/>
        </authorList>
    </citation>
    <scope>NUCLEOTIDE SEQUENCE [LARGE SCALE GENOMIC DNA]</scope>
    <source>
        <strain evidence="2 3">MCA 4658</strain>
    </source>
</reference>
<protein>
    <submittedName>
        <fullName evidence="2">Uncharacterized protein</fullName>
    </submittedName>
</protein>
<dbReference type="RefSeq" id="XP_025371786.1">
    <property type="nucleotide sequence ID" value="XM_025510244.1"/>
</dbReference>
<organism evidence="2 3">
    <name type="scientific">Ceraceosorus guamensis</name>
    <dbReference type="NCBI Taxonomy" id="1522189"/>
    <lineage>
        <taxon>Eukaryota</taxon>
        <taxon>Fungi</taxon>
        <taxon>Dikarya</taxon>
        <taxon>Basidiomycota</taxon>
        <taxon>Ustilaginomycotina</taxon>
        <taxon>Exobasidiomycetes</taxon>
        <taxon>Ceraceosorales</taxon>
        <taxon>Ceraceosoraceae</taxon>
        <taxon>Ceraceosorus</taxon>
    </lineage>
</organism>
<gene>
    <name evidence="2" type="ORF">IE81DRAFT_12779</name>
</gene>
<dbReference type="AlphaFoldDB" id="A0A316W3Z0"/>
<feature type="region of interest" description="Disordered" evidence="1">
    <location>
        <begin position="1"/>
        <end position="113"/>
    </location>
</feature>
<keyword evidence="3" id="KW-1185">Reference proteome</keyword>
<dbReference type="EMBL" id="KZ819360">
    <property type="protein sequence ID" value="PWN44626.1"/>
    <property type="molecule type" value="Genomic_DNA"/>
</dbReference>